<evidence type="ECO:0000256" key="6">
    <source>
        <dbReference type="ARBA" id="ARBA00035254"/>
    </source>
</evidence>
<dbReference type="AlphaFoldDB" id="A0A1G1VA32"/>
<name>A0A1G1VA32_9BACT</name>
<dbReference type="SUPFAM" id="SSF55174">
    <property type="entry name" value="Alpha-L RNA-binding motif"/>
    <property type="match status" value="1"/>
</dbReference>
<dbReference type="NCBIfam" id="NF003717">
    <property type="entry name" value="PRK05327.1"/>
    <property type="match status" value="1"/>
</dbReference>
<dbReference type="GO" id="GO:0015935">
    <property type="term" value="C:small ribosomal subunit"/>
    <property type="evidence" value="ECO:0007669"/>
    <property type="project" value="InterPro"/>
</dbReference>
<dbReference type="GO" id="GO:0003735">
    <property type="term" value="F:structural constituent of ribosome"/>
    <property type="evidence" value="ECO:0007669"/>
    <property type="project" value="InterPro"/>
</dbReference>
<dbReference type="PROSITE" id="PS00632">
    <property type="entry name" value="RIBOSOMAL_S4"/>
    <property type="match status" value="1"/>
</dbReference>
<evidence type="ECO:0000256" key="2">
    <source>
        <dbReference type="ARBA" id="ARBA00022730"/>
    </source>
</evidence>
<reference evidence="11 12" key="1">
    <citation type="journal article" date="2016" name="Nat. Commun.">
        <title>Thousands of microbial genomes shed light on interconnected biogeochemical processes in an aquifer system.</title>
        <authorList>
            <person name="Anantharaman K."/>
            <person name="Brown C.T."/>
            <person name="Hug L.A."/>
            <person name="Sharon I."/>
            <person name="Castelle C.J."/>
            <person name="Probst A.J."/>
            <person name="Thomas B.C."/>
            <person name="Singh A."/>
            <person name="Wilkins M.J."/>
            <person name="Karaoz U."/>
            <person name="Brodie E.L."/>
            <person name="Williams K.H."/>
            <person name="Hubbard S.S."/>
            <person name="Banfield J.F."/>
        </authorList>
    </citation>
    <scope>NUCLEOTIDE SEQUENCE [LARGE SCALE GENOMIC DNA]</scope>
</reference>
<keyword evidence="4 7" id="KW-0689">Ribosomal protein</keyword>
<dbReference type="GO" id="GO:0042274">
    <property type="term" value="P:ribosomal small subunit biogenesis"/>
    <property type="evidence" value="ECO:0007669"/>
    <property type="project" value="TreeGrafter"/>
</dbReference>
<dbReference type="NCBIfam" id="TIGR01017">
    <property type="entry name" value="rpsD_bact"/>
    <property type="match status" value="1"/>
</dbReference>
<dbReference type="SMART" id="SM00363">
    <property type="entry name" value="S4"/>
    <property type="match status" value="1"/>
</dbReference>
<dbReference type="InterPro" id="IPR022801">
    <property type="entry name" value="Ribosomal_uS4"/>
</dbReference>
<dbReference type="PANTHER" id="PTHR11831:SF4">
    <property type="entry name" value="SMALL RIBOSOMAL SUBUNIT PROTEIN US4M"/>
    <property type="match status" value="1"/>
</dbReference>
<comment type="function">
    <text evidence="7">With S5 and S12 plays an important role in translational accuracy.</text>
</comment>
<evidence type="ECO:0000256" key="1">
    <source>
        <dbReference type="ARBA" id="ARBA00007465"/>
    </source>
</evidence>
<dbReference type="PANTHER" id="PTHR11831">
    <property type="entry name" value="30S 40S RIBOSOMAL PROTEIN"/>
    <property type="match status" value="1"/>
</dbReference>
<dbReference type="InterPro" id="IPR005709">
    <property type="entry name" value="Ribosomal_uS4_bac-type"/>
</dbReference>
<keyword evidence="3 7" id="KW-0694">RNA-binding</keyword>
<dbReference type="Proteomes" id="UP000178272">
    <property type="component" value="Unassembled WGS sequence"/>
</dbReference>
<evidence type="ECO:0000313" key="11">
    <source>
        <dbReference type="EMBL" id="OGY12062.1"/>
    </source>
</evidence>
<dbReference type="Pfam" id="PF01479">
    <property type="entry name" value="S4"/>
    <property type="match status" value="1"/>
</dbReference>
<evidence type="ECO:0000256" key="3">
    <source>
        <dbReference type="ARBA" id="ARBA00022884"/>
    </source>
</evidence>
<evidence type="ECO:0000256" key="8">
    <source>
        <dbReference type="RuleBase" id="RU003699"/>
    </source>
</evidence>
<gene>
    <name evidence="7" type="primary">rpsD</name>
    <name evidence="11" type="ORF">A3F61_03425</name>
</gene>
<dbReference type="SMART" id="SM01390">
    <property type="entry name" value="Ribosomal_S4"/>
    <property type="match status" value="1"/>
</dbReference>
<dbReference type="Gene3D" id="1.10.1050.10">
    <property type="entry name" value="Ribosomal Protein S4 Delta 41, Chain A, domain 1"/>
    <property type="match status" value="1"/>
</dbReference>
<dbReference type="InterPro" id="IPR018079">
    <property type="entry name" value="Ribosomal_uS4_CS"/>
</dbReference>
<dbReference type="InterPro" id="IPR001912">
    <property type="entry name" value="Ribosomal_uS4_N"/>
</dbReference>
<evidence type="ECO:0000256" key="7">
    <source>
        <dbReference type="HAMAP-Rule" id="MF_01306"/>
    </source>
</evidence>
<dbReference type="FunFam" id="3.10.290.10:FF:000001">
    <property type="entry name" value="30S ribosomal protein S4"/>
    <property type="match status" value="1"/>
</dbReference>
<evidence type="ECO:0000256" key="4">
    <source>
        <dbReference type="ARBA" id="ARBA00022980"/>
    </source>
</evidence>
<feature type="domain" description="Small ribosomal subunit protein uS4 N-terminal" evidence="10">
    <location>
        <begin position="3"/>
        <end position="91"/>
    </location>
</feature>
<dbReference type="STRING" id="1797517.A3F61_03425"/>
<dbReference type="InterPro" id="IPR002942">
    <property type="entry name" value="S4_RNA-bd"/>
</dbReference>
<organism evidence="11 12">
    <name type="scientific">Candidatus Blackburnbacteria bacterium RIFCSPHIGHO2_12_FULL_41_13b</name>
    <dbReference type="NCBI Taxonomy" id="1797517"/>
    <lineage>
        <taxon>Bacteria</taxon>
        <taxon>Candidatus Blackburniibacteriota</taxon>
    </lineage>
</organism>
<dbReference type="GO" id="GO:0019843">
    <property type="term" value="F:rRNA binding"/>
    <property type="evidence" value="ECO:0007669"/>
    <property type="project" value="UniProtKB-UniRule"/>
</dbReference>
<proteinExistence type="inferred from homology"/>
<evidence type="ECO:0000259" key="9">
    <source>
        <dbReference type="SMART" id="SM00363"/>
    </source>
</evidence>
<dbReference type="PROSITE" id="PS50889">
    <property type="entry name" value="S4"/>
    <property type="match status" value="1"/>
</dbReference>
<dbReference type="HAMAP" id="MF_01306_B">
    <property type="entry name" value="Ribosomal_uS4_B"/>
    <property type="match status" value="1"/>
</dbReference>
<comment type="caution">
    <text evidence="11">The sequence shown here is derived from an EMBL/GenBank/DDBJ whole genome shotgun (WGS) entry which is preliminary data.</text>
</comment>
<comment type="similarity">
    <text evidence="1 7 8">Belongs to the universal ribosomal protein uS4 family.</text>
</comment>
<feature type="domain" description="RNA-binding S4" evidence="9">
    <location>
        <begin position="92"/>
        <end position="156"/>
    </location>
</feature>
<dbReference type="GO" id="GO:0006412">
    <property type="term" value="P:translation"/>
    <property type="evidence" value="ECO:0007669"/>
    <property type="project" value="UniProtKB-UniRule"/>
</dbReference>
<evidence type="ECO:0000313" key="12">
    <source>
        <dbReference type="Proteomes" id="UP000178272"/>
    </source>
</evidence>
<dbReference type="CDD" id="cd00165">
    <property type="entry name" value="S4"/>
    <property type="match status" value="1"/>
</dbReference>
<protein>
    <recommendedName>
        <fullName evidence="6 7">Small ribosomal subunit protein uS4</fullName>
    </recommendedName>
</protein>
<evidence type="ECO:0000259" key="10">
    <source>
        <dbReference type="SMART" id="SM01390"/>
    </source>
</evidence>
<dbReference type="Gene3D" id="3.10.290.10">
    <property type="entry name" value="RNA-binding S4 domain"/>
    <property type="match status" value="1"/>
</dbReference>
<dbReference type="InterPro" id="IPR036986">
    <property type="entry name" value="S4_RNA-bd_sf"/>
</dbReference>
<keyword evidence="5 7" id="KW-0687">Ribonucleoprotein</keyword>
<keyword evidence="2 7" id="KW-0699">rRNA-binding</keyword>
<dbReference type="Pfam" id="PF00163">
    <property type="entry name" value="Ribosomal_S4"/>
    <property type="match status" value="1"/>
</dbReference>
<evidence type="ECO:0000256" key="5">
    <source>
        <dbReference type="ARBA" id="ARBA00023274"/>
    </source>
</evidence>
<dbReference type="EMBL" id="MHCA01000027">
    <property type="protein sequence ID" value="OGY12062.1"/>
    <property type="molecule type" value="Genomic_DNA"/>
</dbReference>
<comment type="function">
    <text evidence="7">One of the primary rRNA binding proteins, it binds directly to 16S rRNA where it nucleates assembly of the body of the 30S subunit.</text>
</comment>
<sequence>MMRYTGPKNRLSRREGVDLFGKGNRLRRLNVPPGMHGQKGTRKMSEYGRQLREKQKVKRMYGLSEKQFAKYVTQAQKSRANTGEVLIQLLERRLDNTIYRLGFAPTRTSARQLVSHVHVLVDGKKVNIPSYLVSEGQTIALDIKAQNIPEIKKLLDIETPEVAGWLERKAAVGRMKSYPQRNEITEPISEQDIVEYYSR</sequence>
<accession>A0A1G1VA32</accession>
<comment type="subunit">
    <text evidence="7">Part of the 30S ribosomal subunit. Contacts protein S5. The interaction surface between S4 and S5 is involved in control of translational fidelity.</text>
</comment>